<dbReference type="SMART" id="SM00320">
    <property type="entry name" value="WD40"/>
    <property type="match status" value="1"/>
</dbReference>
<dbReference type="OrthoDB" id="538223at2759"/>
<dbReference type="PANTHER" id="PTHR19848:SF8">
    <property type="entry name" value="F-BOX AND WD REPEAT DOMAIN CONTAINING 7"/>
    <property type="match status" value="1"/>
</dbReference>
<dbReference type="AlphaFoldDB" id="A0A8E2J8L3"/>
<keyword evidence="1 3" id="KW-0853">WD repeat</keyword>
<dbReference type="InterPro" id="IPR001680">
    <property type="entry name" value="WD40_rpt"/>
</dbReference>
<accession>A0A8E2J8L3</accession>
<keyword evidence="5" id="KW-1185">Reference proteome</keyword>
<feature type="repeat" description="WD" evidence="3">
    <location>
        <begin position="13"/>
        <end position="55"/>
    </location>
</feature>
<sequence length="166" mass="18292">IWDAATGTLQQTLKGHSNSVTSIAFSHDSKLLASASRDDKTVRIWDAATGTLQQTLAVDSYVSNISFDITDAILITNIGCFNIYGIRNASLSISSQKVNSQSRREGLGISKSWITWKSQKIFWLPPDFRAIVSDISLTGSMVAIGCNSRKVFIIGFSLDILRSYYF</sequence>
<dbReference type="Proteomes" id="UP000250266">
    <property type="component" value="Unassembled WGS sequence"/>
</dbReference>
<proteinExistence type="predicted"/>
<feature type="non-terminal residue" evidence="4">
    <location>
        <position position="1"/>
    </location>
</feature>
<evidence type="ECO:0000313" key="5">
    <source>
        <dbReference type="Proteomes" id="UP000250266"/>
    </source>
</evidence>
<dbReference type="EMBL" id="KV745835">
    <property type="protein sequence ID" value="OCK73307.1"/>
    <property type="molecule type" value="Genomic_DNA"/>
</dbReference>
<evidence type="ECO:0000313" key="4">
    <source>
        <dbReference type="EMBL" id="OCK73307.1"/>
    </source>
</evidence>
<evidence type="ECO:0000256" key="1">
    <source>
        <dbReference type="ARBA" id="ARBA00022574"/>
    </source>
</evidence>
<reference evidence="4 5" key="1">
    <citation type="journal article" date="2016" name="Nat. Commun.">
        <title>Ectomycorrhizal ecology is imprinted in the genome of the dominant symbiotic fungus Cenococcum geophilum.</title>
        <authorList>
            <consortium name="DOE Joint Genome Institute"/>
            <person name="Peter M."/>
            <person name="Kohler A."/>
            <person name="Ohm R.A."/>
            <person name="Kuo A."/>
            <person name="Krutzmann J."/>
            <person name="Morin E."/>
            <person name="Arend M."/>
            <person name="Barry K.W."/>
            <person name="Binder M."/>
            <person name="Choi C."/>
            <person name="Clum A."/>
            <person name="Copeland A."/>
            <person name="Grisel N."/>
            <person name="Haridas S."/>
            <person name="Kipfer T."/>
            <person name="LaButti K."/>
            <person name="Lindquist E."/>
            <person name="Lipzen A."/>
            <person name="Maire R."/>
            <person name="Meier B."/>
            <person name="Mihaltcheva S."/>
            <person name="Molinier V."/>
            <person name="Murat C."/>
            <person name="Poggeler S."/>
            <person name="Quandt C.A."/>
            <person name="Sperisen C."/>
            <person name="Tritt A."/>
            <person name="Tisserant E."/>
            <person name="Crous P.W."/>
            <person name="Henrissat B."/>
            <person name="Nehls U."/>
            <person name="Egli S."/>
            <person name="Spatafora J.W."/>
            <person name="Grigoriev I.V."/>
            <person name="Martin F.M."/>
        </authorList>
    </citation>
    <scope>NUCLEOTIDE SEQUENCE [LARGE SCALE GENOMIC DNA]</scope>
    <source>
        <strain evidence="4 5">CBS 459.81</strain>
    </source>
</reference>
<evidence type="ECO:0000256" key="2">
    <source>
        <dbReference type="ARBA" id="ARBA00022737"/>
    </source>
</evidence>
<dbReference type="PROSITE" id="PS00678">
    <property type="entry name" value="WD_REPEATS_1"/>
    <property type="match status" value="1"/>
</dbReference>
<dbReference type="PANTHER" id="PTHR19848">
    <property type="entry name" value="WD40 REPEAT PROTEIN"/>
    <property type="match status" value="1"/>
</dbReference>
<keyword evidence="2" id="KW-0677">Repeat</keyword>
<dbReference type="SUPFAM" id="SSF50978">
    <property type="entry name" value="WD40 repeat-like"/>
    <property type="match status" value="1"/>
</dbReference>
<organism evidence="4 5">
    <name type="scientific">Lepidopterella palustris CBS 459.81</name>
    <dbReference type="NCBI Taxonomy" id="1314670"/>
    <lineage>
        <taxon>Eukaryota</taxon>
        <taxon>Fungi</taxon>
        <taxon>Dikarya</taxon>
        <taxon>Ascomycota</taxon>
        <taxon>Pezizomycotina</taxon>
        <taxon>Dothideomycetes</taxon>
        <taxon>Pleosporomycetidae</taxon>
        <taxon>Mytilinidiales</taxon>
        <taxon>Argynnaceae</taxon>
        <taxon>Lepidopterella</taxon>
    </lineage>
</organism>
<dbReference type="InterPro" id="IPR015943">
    <property type="entry name" value="WD40/YVTN_repeat-like_dom_sf"/>
</dbReference>
<dbReference type="PROSITE" id="PS50294">
    <property type="entry name" value="WD_REPEATS_REGION"/>
    <property type="match status" value="1"/>
</dbReference>
<protein>
    <submittedName>
        <fullName evidence="4">WD40 repeat-like protein</fullName>
    </submittedName>
</protein>
<dbReference type="Pfam" id="PF00400">
    <property type="entry name" value="WD40"/>
    <property type="match status" value="1"/>
</dbReference>
<dbReference type="Gene3D" id="2.130.10.10">
    <property type="entry name" value="YVTN repeat-like/Quinoprotein amine dehydrogenase"/>
    <property type="match status" value="1"/>
</dbReference>
<name>A0A8E2J8L3_9PEZI</name>
<gene>
    <name evidence="4" type="ORF">K432DRAFT_5450</name>
</gene>
<dbReference type="PROSITE" id="PS50082">
    <property type="entry name" value="WD_REPEATS_2"/>
    <property type="match status" value="1"/>
</dbReference>
<dbReference type="InterPro" id="IPR036322">
    <property type="entry name" value="WD40_repeat_dom_sf"/>
</dbReference>
<evidence type="ECO:0000256" key="3">
    <source>
        <dbReference type="PROSITE-ProRule" id="PRU00221"/>
    </source>
</evidence>
<dbReference type="InterPro" id="IPR019775">
    <property type="entry name" value="WD40_repeat_CS"/>
</dbReference>